<gene>
    <name evidence="2" type="ORF">SAMN04488128_101799</name>
</gene>
<feature type="transmembrane region" description="Helical" evidence="1">
    <location>
        <begin position="256"/>
        <end position="279"/>
    </location>
</feature>
<reference evidence="3" key="1">
    <citation type="submission" date="2017-02" db="EMBL/GenBank/DDBJ databases">
        <authorList>
            <person name="Varghese N."/>
            <person name="Submissions S."/>
        </authorList>
    </citation>
    <scope>NUCLEOTIDE SEQUENCE [LARGE SCALE GENOMIC DNA]</scope>
    <source>
        <strain evidence="3">DSM 22224</strain>
    </source>
</reference>
<keyword evidence="1" id="KW-1133">Transmembrane helix</keyword>
<dbReference type="STRING" id="634771.SAMN04488128_101799"/>
<keyword evidence="1" id="KW-0472">Membrane</keyword>
<proteinExistence type="predicted"/>
<evidence type="ECO:0000313" key="2">
    <source>
        <dbReference type="EMBL" id="SJZ58044.1"/>
    </source>
</evidence>
<protein>
    <submittedName>
        <fullName evidence="2">Predicted acyltransferase</fullName>
    </submittedName>
</protein>
<feature type="transmembrane region" description="Helical" evidence="1">
    <location>
        <begin position="146"/>
        <end position="164"/>
    </location>
</feature>
<feature type="transmembrane region" description="Helical" evidence="1">
    <location>
        <begin position="169"/>
        <end position="189"/>
    </location>
</feature>
<dbReference type="AlphaFoldDB" id="A0A1T4LUA9"/>
<keyword evidence="2" id="KW-0808">Transferase</keyword>
<dbReference type="PANTHER" id="PTHR31061:SF24">
    <property type="entry name" value="LD22376P"/>
    <property type="match status" value="1"/>
</dbReference>
<dbReference type="GO" id="GO:0016746">
    <property type="term" value="F:acyltransferase activity"/>
    <property type="evidence" value="ECO:0007669"/>
    <property type="project" value="UniProtKB-KW"/>
</dbReference>
<feature type="transmembrane region" description="Helical" evidence="1">
    <location>
        <begin position="313"/>
        <end position="332"/>
    </location>
</feature>
<keyword evidence="3" id="KW-1185">Reference proteome</keyword>
<feature type="transmembrane region" description="Helical" evidence="1">
    <location>
        <begin position="221"/>
        <end position="244"/>
    </location>
</feature>
<evidence type="ECO:0000313" key="3">
    <source>
        <dbReference type="Proteomes" id="UP000190367"/>
    </source>
</evidence>
<organism evidence="2 3">
    <name type="scientific">Chitinophaga eiseniae</name>
    <dbReference type="NCBI Taxonomy" id="634771"/>
    <lineage>
        <taxon>Bacteria</taxon>
        <taxon>Pseudomonadati</taxon>
        <taxon>Bacteroidota</taxon>
        <taxon>Chitinophagia</taxon>
        <taxon>Chitinophagales</taxon>
        <taxon>Chitinophagaceae</taxon>
        <taxon>Chitinophaga</taxon>
    </lineage>
</organism>
<accession>A0A1T4LUA9</accession>
<dbReference type="PANTHER" id="PTHR31061">
    <property type="entry name" value="LD22376P"/>
    <property type="match status" value="1"/>
</dbReference>
<feature type="transmembrane region" description="Helical" evidence="1">
    <location>
        <begin position="364"/>
        <end position="382"/>
    </location>
</feature>
<sequence length="390" mass="43852">MPRPVLFPGVVVNVRKNEYFNELIFLPMTQRLQSLDLMRGVIMLLLAAESTHLYWALDSLPSGNAWHTFMQQFFHHPWNGLRAWDLVQPAFMTIAGTAMYLSWNAKSKKGVSWQQNFTHIAWRCGKLFIFGTALHCVYAGRLVWELWNVLTQLSVTTIIAYLIIRRSVVYQLVVSLLLLLATDVMYRFILLPGFEDAFTQGHNFGAYLDTVLMGKINPDGWVAINCIPTAAHTIWGVLAGKLLVGPQTPLQKTRVLAIAGIVGLVAGFGLDAAGITPIIKRISTASFVLASGGWVMLIMALFYWLADVRGYVRYAWIASVAGMNAIFIYLFFETVGVQWVNPTTGIFVKGFTAMLGIPETIRDILSALTVLALEWGLCYWLFKRKIFFKL</sequence>
<name>A0A1T4LUA9_9BACT</name>
<evidence type="ECO:0000256" key="1">
    <source>
        <dbReference type="SAM" id="Phobius"/>
    </source>
</evidence>
<keyword evidence="1" id="KW-0812">Transmembrane</keyword>
<dbReference type="EMBL" id="FUWZ01000001">
    <property type="protein sequence ID" value="SJZ58044.1"/>
    <property type="molecule type" value="Genomic_DNA"/>
</dbReference>
<keyword evidence="2" id="KW-0012">Acyltransferase</keyword>
<dbReference type="Proteomes" id="UP000190367">
    <property type="component" value="Unassembled WGS sequence"/>
</dbReference>
<feature type="transmembrane region" description="Helical" evidence="1">
    <location>
        <begin position="285"/>
        <end position="306"/>
    </location>
</feature>